<name>A0A9Q3BUG8_9BASI</name>
<gene>
    <name evidence="2" type="ORF">O181_012319</name>
</gene>
<accession>A0A9Q3BUG8</accession>
<dbReference type="AlphaFoldDB" id="A0A9Q3BUG8"/>
<sequence>MHHLESAQNIPNFKKKNQKFVYEKKAEYLSDLKNRIQRLIEYQVNQMDHEATNISMSPPGKTLSYSSNQTSNLKSKLLKTTPPKLERFTSVSLEADFSLRGKTFTSKILFISPSPAAQTQRFHSEESIAATSTSTKLHHSSFYRPNFNPTPPISTRNDHPQVPSPTGTNQNTFLRIRNNGRASFFKNHLIIPYSPPCEIPSLASILHEDPPRASSLVLNLDSKTSHQPIQPPQTAPITSALSPFNKTGSIFPNKHSSLAQQHSPTPTRSLASYFHNTRHISQTYSLTLPQFKHLPTGSP</sequence>
<dbReference type="Proteomes" id="UP000765509">
    <property type="component" value="Unassembled WGS sequence"/>
</dbReference>
<evidence type="ECO:0000256" key="1">
    <source>
        <dbReference type="SAM" id="MobiDB-lite"/>
    </source>
</evidence>
<evidence type="ECO:0000313" key="3">
    <source>
        <dbReference type="Proteomes" id="UP000765509"/>
    </source>
</evidence>
<dbReference type="EMBL" id="AVOT02003142">
    <property type="protein sequence ID" value="MBW0472604.1"/>
    <property type="molecule type" value="Genomic_DNA"/>
</dbReference>
<proteinExistence type="predicted"/>
<organism evidence="2 3">
    <name type="scientific">Austropuccinia psidii MF-1</name>
    <dbReference type="NCBI Taxonomy" id="1389203"/>
    <lineage>
        <taxon>Eukaryota</taxon>
        <taxon>Fungi</taxon>
        <taxon>Dikarya</taxon>
        <taxon>Basidiomycota</taxon>
        <taxon>Pucciniomycotina</taxon>
        <taxon>Pucciniomycetes</taxon>
        <taxon>Pucciniales</taxon>
        <taxon>Sphaerophragmiaceae</taxon>
        <taxon>Austropuccinia</taxon>
    </lineage>
</organism>
<comment type="caution">
    <text evidence="2">The sequence shown here is derived from an EMBL/GenBank/DDBJ whole genome shotgun (WGS) entry which is preliminary data.</text>
</comment>
<keyword evidence="3" id="KW-1185">Reference proteome</keyword>
<reference evidence="2" key="1">
    <citation type="submission" date="2021-03" db="EMBL/GenBank/DDBJ databases">
        <title>Draft genome sequence of rust myrtle Austropuccinia psidii MF-1, a brazilian biotype.</title>
        <authorList>
            <person name="Quecine M.C."/>
            <person name="Pachon D.M.R."/>
            <person name="Bonatelli M.L."/>
            <person name="Correr F.H."/>
            <person name="Franceschini L.M."/>
            <person name="Leite T.F."/>
            <person name="Margarido G.R.A."/>
            <person name="Almeida C.A."/>
            <person name="Ferrarezi J.A."/>
            <person name="Labate C.A."/>
        </authorList>
    </citation>
    <scope>NUCLEOTIDE SEQUENCE</scope>
    <source>
        <strain evidence="2">MF-1</strain>
    </source>
</reference>
<evidence type="ECO:0000313" key="2">
    <source>
        <dbReference type="EMBL" id="MBW0472604.1"/>
    </source>
</evidence>
<protein>
    <submittedName>
        <fullName evidence="2">Uncharacterized protein</fullName>
    </submittedName>
</protein>
<feature type="region of interest" description="Disordered" evidence="1">
    <location>
        <begin position="149"/>
        <end position="172"/>
    </location>
</feature>